<dbReference type="InterPro" id="IPR046341">
    <property type="entry name" value="SET_dom_sf"/>
</dbReference>
<evidence type="ECO:0000256" key="2">
    <source>
        <dbReference type="ARBA" id="ARBA00022771"/>
    </source>
</evidence>
<reference evidence="5 6" key="1">
    <citation type="submission" date="2024-01" db="EMBL/GenBank/DDBJ databases">
        <authorList>
            <person name="Waweru B."/>
        </authorList>
    </citation>
    <scope>NUCLEOTIDE SEQUENCE [LARGE SCALE GENOMIC DNA]</scope>
</reference>
<gene>
    <name evidence="5" type="ORF">DCAF_LOCUS21780</name>
</gene>
<keyword evidence="1" id="KW-0479">Metal-binding</keyword>
<keyword evidence="3" id="KW-0862">Zinc</keyword>
<dbReference type="InterPro" id="IPR050701">
    <property type="entry name" value="Histone_Mod_Regulator"/>
</dbReference>
<dbReference type="PROSITE" id="PS51805">
    <property type="entry name" value="EPHD"/>
    <property type="match status" value="1"/>
</dbReference>
<dbReference type="PANTHER" id="PTHR13793:SF132">
    <property type="entry name" value="HISTONE-LYSINE N-METHYLTRANSFERASE ATX5"/>
    <property type="match status" value="1"/>
</dbReference>
<evidence type="ECO:0000313" key="5">
    <source>
        <dbReference type="EMBL" id="CAK7349071.1"/>
    </source>
</evidence>
<dbReference type="GO" id="GO:0006357">
    <property type="term" value="P:regulation of transcription by RNA polymerase II"/>
    <property type="evidence" value="ECO:0007669"/>
    <property type="project" value="TreeGrafter"/>
</dbReference>
<evidence type="ECO:0000313" key="6">
    <source>
        <dbReference type="Proteomes" id="UP001314170"/>
    </source>
</evidence>
<evidence type="ECO:0000256" key="1">
    <source>
        <dbReference type="ARBA" id="ARBA00022723"/>
    </source>
</evidence>
<proteinExistence type="predicted"/>
<evidence type="ECO:0000259" key="4">
    <source>
        <dbReference type="PROSITE" id="PS51805"/>
    </source>
</evidence>
<dbReference type="InterPro" id="IPR034732">
    <property type="entry name" value="EPHD"/>
</dbReference>
<name>A0AAV1SCH7_9ROSI</name>
<accession>A0AAV1SCH7</accession>
<dbReference type="Pfam" id="PF13832">
    <property type="entry name" value="zf-HC5HC2H_2"/>
    <property type="match status" value="1"/>
</dbReference>
<protein>
    <recommendedName>
        <fullName evidence="4">PHD-type domain-containing protein</fullName>
    </recommendedName>
</protein>
<dbReference type="EMBL" id="CAWUPB010001173">
    <property type="protein sequence ID" value="CAK7349071.1"/>
    <property type="molecule type" value="Genomic_DNA"/>
</dbReference>
<dbReference type="Gene3D" id="2.170.270.10">
    <property type="entry name" value="SET domain"/>
    <property type="match status" value="1"/>
</dbReference>
<dbReference type="AlphaFoldDB" id="A0AAV1SCH7"/>
<comment type="caution">
    <text evidence="5">The sequence shown here is derived from an EMBL/GenBank/DDBJ whole genome shotgun (WGS) entry which is preliminary data.</text>
</comment>
<keyword evidence="6" id="KW-1185">Reference proteome</keyword>
<feature type="domain" description="PHD-type" evidence="4">
    <location>
        <begin position="122"/>
        <end position="176"/>
    </location>
</feature>
<keyword evidence="2" id="KW-0863">Zinc-finger</keyword>
<sequence length="319" mass="35878">MEVFDFPDQSSCLKDLGASDYYCPACAAKFIFELSVKKNRSRNANMFPLILIFIKKQKMTQLAEYHARAFLLNPKSDLPLKSGTRSCLLSYKIAVHQECHGARNVKDFTYWTCKACETRDIKRECCLSSVKGGALKPTDVETLWGHVICAWFQPEVSSASDEKMEPALGIVSIPSNLLAPNPDTVLIIHTPAGVFSAKSLVQNKKRAGTRLIASNRIKIEEVSTEEATESEPLSAASCWVIKRVNNNKVVEEPKSFLLSGKGFTTHMQRTENDRVCFVRFGIHGWGLFARRNIQEGEMVLEYRGEQMRGSIADLREARY</sequence>
<dbReference type="SUPFAM" id="SSF82199">
    <property type="entry name" value="SET domain"/>
    <property type="match status" value="1"/>
</dbReference>
<dbReference type="PANTHER" id="PTHR13793">
    <property type="entry name" value="PHD FINGER PROTEINS"/>
    <property type="match status" value="1"/>
</dbReference>
<evidence type="ECO:0000256" key="3">
    <source>
        <dbReference type="ARBA" id="ARBA00022833"/>
    </source>
</evidence>
<dbReference type="GO" id="GO:0005634">
    <property type="term" value="C:nucleus"/>
    <property type="evidence" value="ECO:0007669"/>
    <property type="project" value="UniProtKB-ARBA"/>
</dbReference>
<organism evidence="5 6">
    <name type="scientific">Dovyalis caffra</name>
    <dbReference type="NCBI Taxonomy" id="77055"/>
    <lineage>
        <taxon>Eukaryota</taxon>
        <taxon>Viridiplantae</taxon>
        <taxon>Streptophyta</taxon>
        <taxon>Embryophyta</taxon>
        <taxon>Tracheophyta</taxon>
        <taxon>Spermatophyta</taxon>
        <taxon>Magnoliopsida</taxon>
        <taxon>eudicotyledons</taxon>
        <taxon>Gunneridae</taxon>
        <taxon>Pentapetalae</taxon>
        <taxon>rosids</taxon>
        <taxon>fabids</taxon>
        <taxon>Malpighiales</taxon>
        <taxon>Salicaceae</taxon>
        <taxon>Flacourtieae</taxon>
        <taxon>Dovyalis</taxon>
    </lineage>
</organism>
<dbReference type="GO" id="GO:0008270">
    <property type="term" value="F:zinc ion binding"/>
    <property type="evidence" value="ECO:0007669"/>
    <property type="project" value="UniProtKB-KW"/>
</dbReference>
<dbReference type="Proteomes" id="UP001314170">
    <property type="component" value="Unassembled WGS sequence"/>
</dbReference>